<feature type="region of interest" description="Disordered" evidence="1">
    <location>
        <begin position="166"/>
        <end position="240"/>
    </location>
</feature>
<proteinExistence type="predicted"/>
<accession>A0AAD4Q9G7</accession>
<name>A0AAD4Q9G7_9AGAM</name>
<reference evidence="2" key="1">
    <citation type="submission" date="2022-01" db="EMBL/GenBank/DDBJ databases">
        <title>Comparative genomics reveals a dynamic genome evolution in the ectomycorrhizal milk-cap (Lactarius) mushrooms.</title>
        <authorList>
            <consortium name="DOE Joint Genome Institute"/>
            <person name="Lebreton A."/>
            <person name="Tang N."/>
            <person name="Kuo A."/>
            <person name="LaButti K."/>
            <person name="Drula E."/>
            <person name="Barry K."/>
            <person name="Clum A."/>
            <person name="Lipzen A."/>
            <person name="Mousain D."/>
            <person name="Ng V."/>
            <person name="Wang R."/>
            <person name="Wang X."/>
            <person name="Dai Y."/>
            <person name="Henrissat B."/>
            <person name="Grigoriev I.V."/>
            <person name="Guerin-Laguette A."/>
            <person name="Yu F."/>
            <person name="Martin F.M."/>
        </authorList>
    </citation>
    <scope>NUCLEOTIDE SEQUENCE</scope>
    <source>
        <strain evidence="2">QP</strain>
    </source>
</reference>
<feature type="compositionally biased region" description="Basic and acidic residues" evidence="1">
    <location>
        <begin position="227"/>
        <end position="240"/>
    </location>
</feature>
<feature type="compositionally biased region" description="Basic residues" evidence="1">
    <location>
        <begin position="168"/>
        <end position="182"/>
    </location>
</feature>
<feature type="region of interest" description="Disordered" evidence="1">
    <location>
        <begin position="35"/>
        <end position="70"/>
    </location>
</feature>
<comment type="caution">
    <text evidence="2">The sequence shown here is derived from an EMBL/GenBank/DDBJ whole genome shotgun (WGS) entry which is preliminary data.</text>
</comment>
<evidence type="ECO:0000256" key="1">
    <source>
        <dbReference type="SAM" id="MobiDB-lite"/>
    </source>
</evidence>
<gene>
    <name evidence="2" type="ORF">EDB92DRAFT_2106625</name>
</gene>
<dbReference type="Proteomes" id="UP001201163">
    <property type="component" value="Unassembled WGS sequence"/>
</dbReference>
<feature type="compositionally biased region" description="Basic and acidic residues" evidence="1">
    <location>
        <begin position="306"/>
        <end position="315"/>
    </location>
</feature>
<feature type="compositionally biased region" description="Basic and acidic residues" evidence="1">
    <location>
        <begin position="324"/>
        <end position="335"/>
    </location>
</feature>
<evidence type="ECO:0000313" key="3">
    <source>
        <dbReference type="Proteomes" id="UP001201163"/>
    </source>
</evidence>
<protein>
    <submittedName>
        <fullName evidence="2">Uncharacterized protein</fullName>
    </submittedName>
</protein>
<feature type="region of interest" description="Disordered" evidence="1">
    <location>
        <begin position="302"/>
        <end position="371"/>
    </location>
</feature>
<dbReference type="EMBL" id="JAKELL010000099">
    <property type="protein sequence ID" value="KAH8982529.1"/>
    <property type="molecule type" value="Genomic_DNA"/>
</dbReference>
<sequence>MVFGLSSAAQAIALERATKDQKDEDSGAMMKLTLKASTLQTQVEGGDGDGHDSKMRRGYQSRGDGDKGGKETVGIATRALAEVWQSLVEVMQGEEEGAEGCETEGRRERGRKTAVPGQRETIRKRGAIVKAVKTEGSGTTDGARRCQQGEGNSCSRMRWQGVRGRGTVMKRGRGGKRKRQRKEGREMARGEVTADLDTTATGTRMRHQGRAGGEGERDGGKGNGEQGRQRDVREDGNKGKQIAEVEVTILIARGGGRRGMRASSRGDGARVRETWEWWRGCGNEAMRGNRGEEVSRVTVQVEDEEAVARVEDGGRASETTASEKSGHSGQHEGNSDRLLGGWHKKWTGNGRMGGEVAKRAGQGGLHAARTK</sequence>
<evidence type="ECO:0000313" key="2">
    <source>
        <dbReference type="EMBL" id="KAH8982529.1"/>
    </source>
</evidence>
<keyword evidence="3" id="KW-1185">Reference proteome</keyword>
<feature type="region of interest" description="Disordered" evidence="1">
    <location>
        <begin position="94"/>
        <end position="117"/>
    </location>
</feature>
<organism evidence="2 3">
    <name type="scientific">Lactarius akahatsu</name>
    <dbReference type="NCBI Taxonomy" id="416441"/>
    <lineage>
        <taxon>Eukaryota</taxon>
        <taxon>Fungi</taxon>
        <taxon>Dikarya</taxon>
        <taxon>Basidiomycota</taxon>
        <taxon>Agaricomycotina</taxon>
        <taxon>Agaricomycetes</taxon>
        <taxon>Russulales</taxon>
        <taxon>Russulaceae</taxon>
        <taxon>Lactarius</taxon>
    </lineage>
</organism>
<dbReference type="AlphaFoldDB" id="A0AAD4Q9G7"/>